<keyword evidence="1" id="KW-0175">Coiled coil</keyword>
<dbReference type="AlphaFoldDB" id="A0AAW1VWP8"/>
<feature type="coiled-coil region" evidence="1">
    <location>
        <begin position="64"/>
        <end position="91"/>
    </location>
</feature>
<accession>A0AAW1VWP8</accession>
<dbReference type="EMBL" id="JBEDUW010000007">
    <property type="protein sequence ID" value="KAK9911486.1"/>
    <property type="molecule type" value="Genomic_DNA"/>
</dbReference>
<evidence type="ECO:0000313" key="2">
    <source>
        <dbReference type="EMBL" id="KAK9911486.1"/>
    </source>
</evidence>
<organism evidence="2 3">
    <name type="scientific">Rubus argutus</name>
    <name type="common">Southern blackberry</name>
    <dbReference type="NCBI Taxonomy" id="59490"/>
    <lineage>
        <taxon>Eukaryota</taxon>
        <taxon>Viridiplantae</taxon>
        <taxon>Streptophyta</taxon>
        <taxon>Embryophyta</taxon>
        <taxon>Tracheophyta</taxon>
        <taxon>Spermatophyta</taxon>
        <taxon>Magnoliopsida</taxon>
        <taxon>eudicotyledons</taxon>
        <taxon>Gunneridae</taxon>
        <taxon>Pentapetalae</taxon>
        <taxon>rosids</taxon>
        <taxon>fabids</taxon>
        <taxon>Rosales</taxon>
        <taxon>Rosaceae</taxon>
        <taxon>Rosoideae</taxon>
        <taxon>Rosoideae incertae sedis</taxon>
        <taxon>Rubus</taxon>
    </lineage>
</organism>
<comment type="caution">
    <text evidence="2">The sequence shown here is derived from an EMBL/GenBank/DDBJ whole genome shotgun (WGS) entry which is preliminary data.</text>
</comment>
<name>A0AAW1VWP8_RUBAR</name>
<keyword evidence="3" id="KW-1185">Reference proteome</keyword>
<proteinExistence type="predicted"/>
<protein>
    <submittedName>
        <fullName evidence="2">Uncharacterized protein</fullName>
    </submittedName>
</protein>
<evidence type="ECO:0000256" key="1">
    <source>
        <dbReference type="SAM" id="Coils"/>
    </source>
</evidence>
<sequence>MSAVGSSEVDKEEVLELEQKLSQCRRKREQLLREKEMKHGRLMRGLDYVEKKIETARQGGMNAISEFEKEQKALQQLLENKNKSVRQLNQDIDKFLYHEPYKSTQFKDVKDKFDKLTDTANSQLEQLKLEKEKLRLLDSCMDEKLNKLFDFIKFHLKSSKMTVEVKALLRSEFTVYVGTLNLNDDNDKKSYAMLTNFMDCYLNPDVKLSEEEKKDDKSIANKLWKFLIT</sequence>
<dbReference type="Proteomes" id="UP001457282">
    <property type="component" value="Unassembled WGS sequence"/>
</dbReference>
<gene>
    <name evidence="2" type="ORF">M0R45_035394</name>
</gene>
<evidence type="ECO:0000313" key="3">
    <source>
        <dbReference type="Proteomes" id="UP001457282"/>
    </source>
</evidence>
<reference evidence="2 3" key="1">
    <citation type="journal article" date="2023" name="G3 (Bethesda)">
        <title>A chromosome-length genome assembly and annotation of blackberry (Rubus argutus, cv. 'Hillquist').</title>
        <authorList>
            <person name="Bruna T."/>
            <person name="Aryal R."/>
            <person name="Dudchenko O."/>
            <person name="Sargent D.J."/>
            <person name="Mead D."/>
            <person name="Buti M."/>
            <person name="Cavallini A."/>
            <person name="Hytonen T."/>
            <person name="Andres J."/>
            <person name="Pham M."/>
            <person name="Weisz D."/>
            <person name="Mascagni F."/>
            <person name="Usai G."/>
            <person name="Natali L."/>
            <person name="Bassil N."/>
            <person name="Fernandez G.E."/>
            <person name="Lomsadze A."/>
            <person name="Armour M."/>
            <person name="Olukolu B."/>
            <person name="Poorten T."/>
            <person name="Britton C."/>
            <person name="Davik J."/>
            <person name="Ashrafi H."/>
            <person name="Aiden E.L."/>
            <person name="Borodovsky M."/>
            <person name="Worthington M."/>
        </authorList>
    </citation>
    <scope>NUCLEOTIDE SEQUENCE [LARGE SCALE GENOMIC DNA]</scope>
    <source>
        <strain evidence="2">PI 553951</strain>
    </source>
</reference>